<evidence type="ECO:0000256" key="3">
    <source>
        <dbReference type="ARBA" id="ARBA00023242"/>
    </source>
</evidence>
<dbReference type="GO" id="GO:0000077">
    <property type="term" value="P:DNA damage checkpoint signaling"/>
    <property type="evidence" value="ECO:0007669"/>
    <property type="project" value="TreeGrafter"/>
</dbReference>
<dbReference type="InterPro" id="IPR036420">
    <property type="entry name" value="BRCT_dom_sf"/>
</dbReference>
<dbReference type="Proteomes" id="UP000696485">
    <property type="component" value="Unassembled WGS sequence"/>
</dbReference>
<dbReference type="PANTHER" id="PTHR15321">
    <property type="entry name" value="TUMOR SUPPRESSOR P53-BINDING PROTEIN 1"/>
    <property type="match status" value="1"/>
</dbReference>
<evidence type="ECO:0000256" key="4">
    <source>
        <dbReference type="SAM" id="MobiDB-lite"/>
    </source>
</evidence>
<gene>
    <name evidence="6" type="ORF">BG006_007976</name>
</gene>
<evidence type="ECO:0000256" key="1">
    <source>
        <dbReference type="ARBA" id="ARBA00004123"/>
    </source>
</evidence>
<proteinExistence type="predicted"/>
<dbReference type="Gene3D" id="2.30.30.140">
    <property type="match status" value="1"/>
</dbReference>
<dbReference type="GO" id="GO:0005634">
    <property type="term" value="C:nucleus"/>
    <property type="evidence" value="ECO:0007669"/>
    <property type="project" value="UniProtKB-SubCell"/>
</dbReference>
<dbReference type="PANTHER" id="PTHR15321:SF3">
    <property type="entry name" value="TP53-BINDING PROTEIN 1"/>
    <property type="match status" value="1"/>
</dbReference>
<feature type="compositionally biased region" description="Polar residues" evidence="4">
    <location>
        <begin position="1"/>
        <end position="14"/>
    </location>
</feature>
<keyword evidence="3" id="KW-0539">Nucleus</keyword>
<dbReference type="PROSITE" id="PS50172">
    <property type="entry name" value="BRCT"/>
    <property type="match status" value="2"/>
</dbReference>
<feature type="domain" description="BRCT" evidence="5">
    <location>
        <begin position="364"/>
        <end position="466"/>
    </location>
</feature>
<name>A0A9P5VKD1_9FUNG</name>
<dbReference type="InterPro" id="IPR047250">
    <property type="entry name" value="BRCT_p53bp1-like_rpt2"/>
</dbReference>
<feature type="domain" description="BRCT" evidence="5">
    <location>
        <begin position="484"/>
        <end position="575"/>
    </location>
</feature>
<dbReference type="CDD" id="cd17724">
    <property type="entry name" value="BRCT_p53bp1_rpt2"/>
    <property type="match status" value="1"/>
</dbReference>
<organism evidence="6 7">
    <name type="scientific">Podila minutissima</name>
    <dbReference type="NCBI Taxonomy" id="64525"/>
    <lineage>
        <taxon>Eukaryota</taxon>
        <taxon>Fungi</taxon>
        <taxon>Fungi incertae sedis</taxon>
        <taxon>Mucoromycota</taxon>
        <taxon>Mortierellomycotina</taxon>
        <taxon>Mortierellomycetes</taxon>
        <taxon>Mortierellales</taxon>
        <taxon>Mortierellaceae</taxon>
        <taxon>Podila</taxon>
    </lineage>
</organism>
<feature type="compositionally biased region" description="Polar residues" evidence="4">
    <location>
        <begin position="83"/>
        <end position="106"/>
    </location>
</feature>
<dbReference type="SUPFAM" id="SSF52113">
    <property type="entry name" value="BRCT domain"/>
    <property type="match status" value="2"/>
</dbReference>
<accession>A0A9P5VKD1</accession>
<feature type="compositionally biased region" description="Polar residues" evidence="4">
    <location>
        <begin position="297"/>
        <end position="318"/>
    </location>
</feature>
<dbReference type="InterPro" id="IPR001357">
    <property type="entry name" value="BRCT_dom"/>
</dbReference>
<comment type="subcellular location">
    <subcellularLocation>
        <location evidence="1">Nucleus</location>
    </subcellularLocation>
</comment>
<protein>
    <recommendedName>
        <fullName evidence="5">BRCT domain-containing protein</fullName>
    </recommendedName>
</protein>
<reference evidence="6" key="1">
    <citation type="journal article" date="2020" name="Fungal Divers.">
        <title>Resolving the Mortierellaceae phylogeny through synthesis of multi-gene phylogenetics and phylogenomics.</title>
        <authorList>
            <person name="Vandepol N."/>
            <person name="Liber J."/>
            <person name="Desiro A."/>
            <person name="Na H."/>
            <person name="Kennedy M."/>
            <person name="Barry K."/>
            <person name="Grigoriev I.V."/>
            <person name="Miller A.N."/>
            <person name="O'Donnell K."/>
            <person name="Stajich J.E."/>
            <person name="Bonito G."/>
        </authorList>
    </citation>
    <scope>NUCLEOTIDE SEQUENCE</scope>
    <source>
        <strain evidence="6">NVP1</strain>
    </source>
</reference>
<dbReference type="GO" id="GO:0042393">
    <property type="term" value="F:histone binding"/>
    <property type="evidence" value="ECO:0007669"/>
    <property type="project" value="TreeGrafter"/>
</dbReference>
<dbReference type="InterPro" id="IPR047249">
    <property type="entry name" value="BRCT_p53bp1-like_rpt1"/>
</dbReference>
<feature type="compositionally biased region" description="Polar residues" evidence="4">
    <location>
        <begin position="55"/>
        <end position="65"/>
    </location>
</feature>
<evidence type="ECO:0000313" key="7">
    <source>
        <dbReference type="Proteomes" id="UP000696485"/>
    </source>
</evidence>
<dbReference type="Gene3D" id="3.40.50.10190">
    <property type="entry name" value="BRCT domain"/>
    <property type="match status" value="2"/>
</dbReference>
<feature type="region of interest" description="Disordered" evidence="4">
    <location>
        <begin position="1"/>
        <end position="142"/>
    </location>
</feature>
<evidence type="ECO:0000256" key="2">
    <source>
        <dbReference type="ARBA" id="ARBA00022763"/>
    </source>
</evidence>
<comment type="caution">
    <text evidence="6">The sequence shown here is derived from an EMBL/GenBank/DDBJ whole genome shotgun (WGS) entry which is preliminary data.</text>
</comment>
<evidence type="ECO:0000313" key="6">
    <source>
        <dbReference type="EMBL" id="KAF9328929.1"/>
    </source>
</evidence>
<feature type="region of interest" description="Disordered" evidence="4">
    <location>
        <begin position="273"/>
        <end position="347"/>
    </location>
</feature>
<dbReference type="SMART" id="SM00292">
    <property type="entry name" value="BRCT"/>
    <property type="match status" value="2"/>
</dbReference>
<dbReference type="GO" id="GO:0045944">
    <property type="term" value="P:positive regulation of transcription by RNA polymerase II"/>
    <property type="evidence" value="ECO:0007669"/>
    <property type="project" value="TreeGrafter"/>
</dbReference>
<feature type="compositionally biased region" description="Low complexity" evidence="4">
    <location>
        <begin position="333"/>
        <end position="345"/>
    </location>
</feature>
<dbReference type="AlphaFoldDB" id="A0A9P5VKD1"/>
<dbReference type="InterPro" id="IPR047252">
    <property type="entry name" value="TP53BP1-like"/>
</dbReference>
<keyword evidence="2" id="KW-0227">DNA damage</keyword>
<sequence length="581" mass="64358">MLNPSQTEQGVHQTKPTKHSEQKPKHVPSSMEDEFWEGTERDDRPVVERSRSRSQDISSFPNDLTSELEDPPSDHHEEAGEDTGSQTSAGPSTPTKTQTRHSQSPSKALPRPVISQSRTLRRRSGQHNVSQGSVTSPRRSIRRHNSTINDLCLYKADDAVWARWKKRDYYAGVVTEKKAEKYRIFFLDNDHGDCEAGEMRPLKLKLGAEVLAQKTEAYYPAIVEGMHMSSILDQSRVDVRFTQDDVEGNFPLSKICLTTEMMDALDTALAMDVDQEPPSSLPASLPQTRQLRGPSREASSSTLTRKTASPSVSPQKTPSKGKGRAVPLPQRTLSSLSSLSGAASPSRRDKVTFQNVGLITPSRRSKDLFKDYQFVLSLSGGPGGSQGLEREVTAKIKAGGGEVLESFAALDQHRRTNSQVLLISFSYLRTPKYMEALALNVPRLSYRWIDACTEDRTIVPQSSYLLPSGMSKELGTVVSAVPAHDRGIFENVTIGICGTRAFRDHWERTLIGAGAKVEIVSGKTGTRGCAYVVFQNLKAHEKYSQEQLPLPKLSAEWLVQCLINQRIVSINGHPVYTELSQ</sequence>
<feature type="compositionally biased region" description="Basic and acidic residues" evidence="4">
    <location>
        <begin position="38"/>
        <end position="54"/>
    </location>
</feature>
<evidence type="ECO:0000259" key="5">
    <source>
        <dbReference type="PROSITE" id="PS50172"/>
    </source>
</evidence>
<dbReference type="EMBL" id="JAAAUY010000520">
    <property type="protein sequence ID" value="KAF9328929.1"/>
    <property type="molecule type" value="Genomic_DNA"/>
</dbReference>
<feature type="compositionally biased region" description="Polar residues" evidence="4">
    <location>
        <begin position="126"/>
        <end position="138"/>
    </location>
</feature>
<feature type="compositionally biased region" description="Polar residues" evidence="4">
    <location>
        <begin position="277"/>
        <end position="290"/>
    </location>
</feature>
<keyword evidence="7" id="KW-1185">Reference proteome</keyword>
<dbReference type="Pfam" id="PF18428">
    <property type="entry name" value="BRCT_3"/>
    <property type="match status" value="1"/>
</dbReference>
<dbReference type="CDD" id="cd17745">
    <property type="entry name" value="BRCT_p53bp1_rpt1"/>
    <property type="match status" value="1"/>
</dbReference>